<dbReference type="RefSeq" id="WP_073126530.1">
    <property type="nucleotide sequence ID" value="NZ_BAABCH010000019.1"/>
</dbReference>
<dbReference type="OrthoDB" id="7021155at2"/>
<evidence type="ECO:0000256" key="4">
    <source>
        <dbReference type="ARBA" id="ARBA00023014"/>
    </source>
</evidence>
<feature type="domain" description="Radical SAM core" evidence="5">
    <location>
        <begin position="21"/>
        <end position="228"/>
    </location>
</feature>
<dbReference type="GO" id="GO:0003824">
    <property type="term" value="F:catalytic activity"/>
    <property type="evidence" value="ECO:0007669"/>
    <property type="project" value="InterPro"/>
</dbReference>
<dbReference type="PANTHER" id="PTHR11228">
    <property type="entry name" value="RADICAL SAM DOMAIN PROTEIN"/>
    <property type="match status" value="1"/>
</dbReference>
<evidence type="ECO:0000256" key="1">
    <source>
        <dbReference type="ARBA" id="ARBA00022691"/>
    </source>
</evidence>
<keyword evidence="7" id="KW-1185">Reference proteome</keyword>
<keyword evidence="2" id="KW-0479">Metal-binding</keyword>
<dbReference type="EMBL" id="FQWX01000021">
    <property type="protein sequence ID" value="SHH13110.1"/>
    <property type="molecule type" value="Genomic_DNA"/>
</dbReference>
<dbReference type="PANTHER" id="PTHR11228:SF7">
    <property type="entry name" value="PQQA PEPTIDE CYCLASE"/>
    <property type="match status" value="1"/>
</dbReference>
<gene>
    <name evidence="6" type="ORF">SAMN04488530_12120</name>
</gene>
<dbReference type="GO" id="GO:0046872">
    <property type="term" value="F:metal ion binding"/>
    <property type="evidence" value="ECO:0007669"/>
    <property type="project" value="UniProtKB-KW"/>
</dbReference>
<keyword evidence="4" id="KW-0411">Iron-sulfur</keyword>
<dbReference type="Pfam" id="PF04055">
    <property type="entry name" value="Radical_SAM"/>
    <property type="match status" value="1"/>
</dbReference>
<dbReference type="PROSITE" id="PS51918">
    <property type="entry name" value="RADICAL_SAM"/>
    <property type="match status" value="1"/>
</dbReference>
<organism evidence="6 7">
    <name type="scientific">Asaccharospora irregularis DSM 2635</name>
    <dbReference type="NCBI Taxonomy" id="1121321"/>
    <lineage>
        <taxon>Bacteria</taxon>
        <taxon>Bacillati</taxon>
        <taxon>Bacillota</taxon>
        <taxon>Clostridia</taxon>
        <taxon>Peptostreptococcales</taxon>
        <taxon>Peptostreptococcaceae</taxon>
        <taxon>Asaccharospora</taxon>
    </lineage>
</organism>
<dbReference type="InterPro" id="IPR050377">
    <property type="entry name" value="Radical_SAM_PqqE_MftC-like"/>
</dbReference>
<evidence type="ECO:0000313" key="7">
    <source>
        <dbReference type="Proteomes" id="UP000243255"/>
    </source>
</evidence>
<dbReference type="SFLD" id="SFLDS00029">
    <property type="entry name" value="Radical_SAM"/>
    <property type="match status" value="1"/>
</dbReference>
<dbReference type="Proteomes" id="UP000243255">
    <property type="component" value="Unassembled WGS sequence"/>
</dbReference>
<dbReference type="SUPFAM" id="SSF102114">
    <property type="entry name" value="Radical SAM enzymes"/>
    <property type="match status" value="1"/>
</dbReference>
<accession>A0A1M5QH16</accession>
<dbReference type="InterPro" id="IPR058240">
    <property type="entry name" value="rSAM_sf"/>
</dbReference>
<dbReference type="SFLD" id="SFLDG01067">
    <property type="entry name" value="SPASM/twitch_domain_containing"/>
    <property type="match status" value="1"/>
</dbReference>
<evidence type="ECO:0000256" key="2">
    <source>
        <dbReference type="ARBA" id="ARBA00022723"/>
    </source>
</evidence>
<dbReference type="STRING" id="1121321.SAMN04488530_12120"/>
<dbReference type="GO" id="GO:0051536">
    <property type="term" value="F:iron-sulfur cluster binding"/>
    <property type="evidence" value="ECO:0007669"/>
    <property type="project" value="UniProtKB-KW"/>
</dbReference>
<name>A0A1M5QH16_9FIRM</name>
<dbReference type="InterPro" id="IPR013785">
    <property type="entry name" value="Aldolase_TIM"/>
</dbReference>
<dbReference type="Gene3D" id="3.20.20.70">
    <property type="entry name" value="Aldolase class I"/>
    <property type="match status" value="1"/>
</dbReference>
<keyword evidence="3" id="KW-0408">Iron</keyword>
<keyword evidence="1" id="KW-0949">S-adenosyl-L-methionine</keyword>
<reference evidence="7" key="1">
    <citation type="submission" date="2016-11" db="EMBL/GenBank/DDBJ databases">
        <authorList>
            <person name="Varghese N."/>
            <person name="Submissions S."/>
        </authorList>
    </citation>
    <scope>NUCLEOTIDE SEQUENCE [LARGE SCALE GENOMIC DNA]</scope>
    <source>
        <strain evidence="7">DSM 2635</strain>
    </source>
</reference>
<dbReference type="InterPro" id="IPR007197">
    <property type="entry name" value="rSAM"/>
</dbReference>
<dbReference type="AlphaFoldDB" id="A0A1M5QH16"/>
<proteinExistence type="predicted"/>
<evidence type="ECO:0000256" key="3">
    <source>
        <dbReference type="ARBA" id="ARBA00023004"/>
    </source>
</evidence>
<evidence type="ECO:0000313" key="6">
    <source>
        <dbReference type="EMBL" id="SHH13110.1"/>
    </source>
</evidence>
<dbReference type="CDD" id="cd01335">
    <property type="entry name" value="Radical_SAM"/>
    <property type="match status" value="1"/>
</dbReference>
<protein>
    <submittedName>
        <fullName evidence="6">4Fe-4S single cluster domain-containing protein</fullName>
    </submittedName>
</protein>
<sequence>MKTSSLIKLSLFGMITIIFKRKKPILGTIILTDKCNLSCKHCAVNNINSIIHPYCEIKSEMIELYNQGIRILFFCGGETFLWESEGKNLRDLVNEAKKIGFLIVNIVTNGTLQIDLPEADLILLSLDGAKENHNLIRGDTYDKILENIRSSQSSNICLYMAINKLNKTDIIDVCSVAKNEPNIRAVSFNFHTPYPGTEHLSLTVDEKQKCCDTISSLIDKDYPIFNLRSAFPYIVHIKFPTPCHQCIVMENGKQSICGRCVEIEDLCSKCGYFFAAEYSLVFKGNLKIIFDMLSTYLKYI</sequence>
<evidence type="ECO:0000259" key="5">
    <source>
        <dbReference type="PROSITE" id="PS51918"/>
    </source>
</evidence>